<accession>A0A2I0HZL1</accession>
<evidence type="ECO:0000256" key="1">
    <source>
        <dbReference type="ARBA" id="ARBA00023054"/>
    </source>
</evidence>
<feature type="domain" description="MATH" evidence="3">
    <location>
        <begin position="53"/>
        <end position="90"/>
    </location>
</feature>
<proteinExistence type="predicted"/>
<dbReference type="PROSITE" id="PS50144">
    <property type="entry name" value="MATH"/>
    <property type="match status" value="2"/>
</dbReference>
<feature type="region of interest" description="Disordered" evidence="2">
    <location>
        <begin position="126"/>
        <end position="147"/>
    </location>
</feature>
<feature type="domain" description="MATH" evidence="3">
    <location>
        <begin position="9"/>
        <end position="52"/>
    </location>
</feature>
<dbReference type="InterPro" id="IPR002083">
    <property type="entry name" value="MATH/TRAF_dom"/>
</dbReference>
<dbReference type="EMBL" id="PGOL01004548">
    <property type="protein sequence ID" value="PKI37149.1"/>
    <property type="molecule type" value="Genomic_DNA"/>
</dbReference>
<evidence type="ECO:0000313" key="4">
    <source>
        <dbReference type="EMBL" id="PKI37149.1"/>
    </source>
</evidence>
<dbReference type="InterPro" id="IPR050804">
    <property type="entry name" value="MCC"/>
</dbReference>
<evidence type="ECO:0000259" key="3">
    <source>
        <dbReference type="PROSITE" id="PS50144"/>
    </source>
</evidence>
<reference evidence="4 5" key="1">
    <citation type="submission" date="2017-11" db="EMBL/GenBank/DDBJ databases">
        <title>De-novo sequencing of pomegranate (Punica granatum L.) genome.</title>
        <authorList>
            <person name="Akparov Z."/>
            <person name="Amiraslanov A."/>
            <person name="Hajiyeva S."/>
            <person name="Abbasov M."/>
            <person name="Kaur K."/>
            <person name="Hamwieh A."/>
            <person name="Solovyev V."/>
            <person name="Salamov A."/>
            <person name="Braich B."/>
            <person name="Kosarev P."/>
            <person name="Mahmoud A."/>
            <person name="Hajiyev E."/>
            <person name="Babayeva S."/>
            <person name="Izzatullayeva V."/>
            <person name="Mammadov A."/>
            <person name="Mammadov A."/>
            <person name="Sharifova S."/>
            <person name="Ojaghi J."/>
            <person name="Eynullazada K."/>
            <person name="Bayramov B."/>
            <person name="Abdulazimova A."/>
            <person name="Shahmuradov I."/>
        </authorList>
    </citation>
    <scope>NUCLEOTIDE SEQUENCE [LARGE SCALE GENOMIC DNA]</scope>
    <source>
        <strain evidence="5">cv. AG2017</strain>
        <tissue evidence="4">Leaf</tissue>
    </source>
</reference>
<dbReference type="Proteomes" id="UP000233551">
    <property type="component" value="Unassembled WGS sequence"/>
</dbReference>
<dbReference type="CDD" id="cd00121">
    <property type="entry name" value="MATH"/>
    <property type="match status" value="1"/>
</dbReference>
<dbReference type="STRING" id="22663.A0A2I0HZL1"/>
<organism evidence="4 5">
    <name type="scientific">Punica granatum</name>
    <name type="common">Pomegranate</name>
    <dbReference type="NCBI Taxonomy" id="22663"/>
    <lineage>
        <taxon>Eukaryota</taxon>
        <taxon>Viridiplantae</taxon>
        <taxon>Streptophyta</taxon>
        <taxon>Embryophyta</taxon>
        <taxon>Tracheophyta</taxon>
        <taxon>Spermatophyta</taxon>
        <taxon>Magnoliopsida</taxon>
        <taxon>eudicotyledons</taxon>
        <taxon>Gunneridae</taxon>
        <taxon>Pentapetalae</taxon>
        <taxon>rosids</taxon>
        <taxon>malvids</taxon>
        <taxon>Myrtales</taxon>
        <taxon>Lythraceae</taxon>
        <taxon>Punica</taxon>
    </lineage>
</organism>
<comment type="caution">
    <text evidence="4">The sequence shown here is derived from an EMBL/GenBank/DDBJ whole genome shotgun (WGS) entry which is preliminary data.</text>
</comment>
<sequence length="260" mass="28964">MEEEEKLPSGKYTWMINSFSKKKNKPMFFSDAFTVGGCKWLVVTYPKGGRNKFTAEFSSWGFGQFMRLTKLHDNTKGYVVHDAVVVAVEITLHEVVPSVELATQVSTLGTYFSSFSDYFTTTGTPHLEEGSSSDRQTIDLASDAPSSDDIEKAKHSLMECSSALSILSHAQAGLSTDQQRSIETFKANFDDFHCGGYRKCPLGPAPTIFFINECWPIYIYIYSSPIDFVEEKSQEDAPPLCFEVTERTGSVGMGQRLIDA</sequence>
<keyword evidence="1" id="KW-0175">Coiled coil</keyword>
<dbReference type="PANTHER" id="PTHR46236">
    <property type="entry name" value="TRAF-LIKE SUPERFAMILY PROTEIN"/>
    <property type="match status" value="1"/>
</dbReference>
<dbReference type="InterPro" id="IPR008974">
    <property type="entry name" value="TRAF-like"/>
</dbReference>
<dbReference type="Gene3D" id="2.60.210.10">
    <property type="entry name" value="Apoptosis, Tumor Necrosis Factor Receptor Associated Protein 2, Chain A"/>
    <property type="match status" value="2"/>
</dbReference>
<dbReference type="SUPFAM" id="SSF49599">
    <property type="entry name" value="TRAF domain-like"/>
    <property type="match status" value="1"/>
</dbReference>
<protein>
    <recommendedName>
        <fullName evidence="3">MATH domain-containing protein</fullName>
    </recommendedName>
</protein>
<evidence type="ECO:0000313" key="5">
    <source>
        <dbReference type="Proteomes" id="UP000233551"/>
    </source>
</evidence>
<dbReference type="AlphaFoldDB" id="A0A2I0HZL1"/>
<gene>
    <name evidence="4" type="ORF">CRG98_042484</name>
</gene>
<dbReference type="PANTHER" id="PTHR46236:SF35">
    <property type="entry name" value="MATH DOMAIN-CONTAINING PROTEIN"/>
    <property type="match status" value="1"/>
</dbReference>
<evidence type="ECO:0000256" key="2">
    <source>
        <dbReference type="SAM" id="MobiDB-lite"/>
    </source>
</evidence>
<dbReference type="Pfam" id="PF00917">
    <property type="entry name" value="MATH"/>
    <property type="match status" value="1"/>
</dbReference>
<name>A0A2I0HZL1_PUNGR</name>
<keyword evidence="5" id="KW-1185">Reference proteome</keyword>